<protein>
    <recommendedName>
        <fullName evidence="4">Restriction endonuclease type IV Mrr domain-containing protein</fullName>
    </recommendedName>
</protein>
<evidence type="ECO:0000313" key="3">
    <source>
        <dbReference type="Proteomes" id="UP000076809"/>
    </source>
</evidence>
<dbReference type="Proteomes" id="UP000076809">
    <property type="component" value="Chromosome"/>
</dbReference>
<sequence>MFLWDKLIKIKSWAIANFWNLFSCIGVIATLYLGFFYVPDYVEEIGLNKQKLVHQELVADIQELLFYNQKIKLDDIQEIINGKELSYSIKYKYTSRELLNQIQDDFLKNKFIPLTKRNELMLNIKELRSKYIEPTERPASESNYLKFISSITTILTGLISLLAIASIISKRQADIETEVDISSSFNIKDEIVNIESNSNNYAAAYEFESMVGDVIDELNINLTDKYKAHNNHYDFLIKILDTEHIVEVKAFSRLLGLGTAKEFLNTVTMEGKPGVLVVKSGLTKRALEFIETHNNLTDNNKIQLIIGQTKQDIKKCFLNVIQKK</sequence>
<dbReference type="RefSeq" id="WP_064337850.1">
    <property type="nucleotide sequence ID" value="NZ_CP014774.1"/>
</dbReference>
<evidence type="ECO:0008006" key="4">
    <source>
        <dbReference type="Google" id="ProtNLM"/>
    </source>
</evidence>
<dbReference type="AlphaFoldDB" id="A0AAC9FK68"/>
<evidence type="ECO:0000313" key="2">
    <source>
        <dbReference type="EMBL" id="ANB51352.1"/>
    </source>
</evidence>
<evidence type="ECO:0000256" key="1">
    <source>
        <dbReference type="SAM" id="Phobius"/>
    </source>
</evidence>
<gene>
    <name evidence="2" type="ORF">WM43_01000</name>
</gene>
<organism evidence="2 3">
    <name type="scientific">Aeromonas veronii</name>
    <dbReference type="NCBI Taxonomy" id="654"/>
    <lineage>
        <taxon>Bacteria</taxon>
        <taxon>Pseudomonadati</taxon>
        <taxon>Pseudomonadota</taxon>
        <taxon>Gammaproteobacteria</taxon>
        <taxon>Aeromonadales</taxon>
        <taxon>Aeromonadaceae</taxon>
        <taxon>Aeromonas</taxon>
    </lineage>
</organism>
<keyword evidence="1" id="KW-1133">Transmembrane helix</keyword>
<name>A0AAC9FK68_AERVE</name>
<accession>A0AAC9FK68</accession>
<dbReference type="EMBL" id="CP014774">
    <property type="protein sequence ID" value="ANB51352.1"/>
    <property type="molecule type" value="Genomic_DNA"/>
</dbReference>
<feature type="transmembrane region" description="Helical" evidence="1">
    <location>
        <begin position="12"/>
        <end position="38"/>
    </location>
</feature>
<feature type="transmembrane region" description="Helical" evidence="1">
    <location>
        <begin position="147"/>
        <end position="168"/>
    </location>
</feature>
<proteinExistence type="predicted"/>
<reference evidence="2 3" key="1">
    <citation type="journal article" date="2016" name="J. Clin. Microbiol.">
        <title>Detection and Whole-Genome Sequencing of Carbapenemase-Producing Aeromonas hydrophila Isolates from Routine Perirectal Surveillance Culture.</title>
        <authorList>
            <person name="Hughes H.Y."/>
            <person name="Conlan S.P."/>
            <person name="Lau A.F."/>
            <person name="Dekker J.P."/>
            <person name="Michelin A.V."/>
            <person name="Youn J.H."/>
            <person name="Henderson D.K."/>
            <person name="Frank K.M."/>
            <person name="Segre J.A."/>
            <person name="Palmore T.N."/>
        </authorList>
    </citation>
    <scope>NUCLEOTIDE SEQUENCE [LARGE SCALE GENOMIC DNA]</scope>
    <source>
        <strain evidence="2 3">AVNIH1</strain>
    </source>
</reference>
<keyword evidence="1" id="KW-0472">Membrane</keyword>
<keyword evidence="1" id="KW-0812">Transmembrane</keyword>